<evidence type="ECO:0000313" key="13">
    <source>
        <dbReference type="Proteomes" id="UP001386955"/>
    </source>
</evidence>
<evidence type="ECO:0000256" key="5">
    <source>
        <dbReference type="ARBA" id="ARBA00022692"/>
    </source>
</evidence>
<proteinExistence type="inferred from homology"/>
<dbReference type="Proteomes" id="UP001386955">
    <property type="component" value="Unassembled WGS sequence"/>
</dbReference>
<evidence type="ECO:0000256" key="2">
    <source>
        <dbReference type="ARBA" id="ARBA00008361"/>
    </source>
</evidence>
<keyword evidence="6 11" id="KW-0735">Signal-anchor</keyword>
<dbReference type="Gene3D" id="3.40.50.150">
    <property type="entry name" value="Vaccinia Virus protein VP39"/>
    <property type="match status" value="1"/>
</dbReference>
<dbReference type="GO" id="GO:0016020">
    <property type="term" value="C:membrane"/>
    <property type="evidence" value="ECO:0007669"/>
    <property type="project" value="UniProtKB-SubCell"/>
</dbReference>
<evidence type="ECO:0000256" key="4">
    <source>
        <dbReference type="ARBA" id="ARBA00022679"/>
    </source>
</evidence>
<evidence type="ECO:0000256" key="3">
    <source>
        <dbReference type="ARBA" id="ARBA00022603"/>
    </source>
</evidence>
<evidence type="ECO:0000256" key="7">
    <source>
        <dbReference type="ARBA" id="ARBA00022989"/>
    </source>
</evidence>
<evidence type="ECO:0000256" key="1">
    <source>
        <dbReference type="ARBA" id="ARBA00004606"/>
    </source>
</evidence>
<keyword evidence="3 11" id="KW-0489">Methyltransferase</keyword>
<comment type="caution">
    <text evidence="11">Lacks conserved residue(s) required for the propagation of feature annotation.</text>
</comment>
<dbReference type="FunFam" id="3.40.50.150:FF:000119">
    <property type="entry name" value="probable pectin methyltransferase QUA2"/>
    <property type="match status" value="1"/>
</dbReference>
<keyword evidence="8 11" id="KW-0472">Membrane</keyword>
<evidence type="ECO:0000256" key="9">
    <source>
        <dbReference type="ARBA" id="ARBA00023180"/>
    </source>
</evidence>
<comment type="caution">
    <text evidence="12">The sequence shown here is derived from an EMBL/GenBank/DDBJ whole genome shotgun (WGS) entry which is preliminary data.</text>
</comment>
<dbReference type="InterPro" id="IPR004159">
    <property type="entry name" value="Put_SAM_MeTrfase"/>
</dbReference>
<evidence type="ECO:0000256" key="11">
    <source>
        <dbReference type="RuleBase" id="RU366043"/>
    </source>
</evidence>
<reference evidence="12 13" key="1">
    <citation type="submission" date="2024-01" db="EMBL/GenBank/DDBJ databases">
        <title>The genomes of 5 underutilized Papilionoideae crops provide insights into root nodulation and disease resistanc.</title>
        <authorList>
            <person name="Jiang F."/>
        </authorList>
    </citation>
    <scope>NUCLEOTIDE SEQUENCE [LARGE SCALE GENOMIC DNA]</scope>
    <source>
        <strain evidence="12">DUOXIRENSHENG_FW03</strain>
        <tissue evidence="12">Leaves</tissue>
    </source>
</reference>
<dbReference type="GO" id="GO:0012505">
    <property type="term" value="C:endomembrane system"/>
    <property type="evidence" value="ECO:0007669"/>
    <property type="project" value="UniProtKB-SubCell"/>
</dbReference>
<comment type="similarity">
    <text evidence="2 11">Belongs to the methyltransferase superfamily.</text>
</comment>
<dbReference type="GO" id="GO:0008168">
    <property type="term" value="F:methyltransferase activity"/>
    <property type="evidence" value="ECO:0007669"/>
    <property type="project" value="UniProtKB-UniRule"/>
</dbReference>
<dbReference type="GO" id="GO:0005737">
    <property type="term" value="C:cytoplasm"/>
    <property type="evidence" value="ECO:0007669"/>
    <property type="project" value="TreeGrafter"/>
</dbReference>
<comment type="subcellular location">
    <subcellularLocation>
        <location evidence="10">Endomembrane system</location>
        <topology evidence="10">Single-pass membrane protein</topology>
    </subcellularLocation>
    <subcellularLocation>
        <location evidence="1 11">Membrane</location>
        <topology evidence="1 11">Single-pass type II membrane protein</topology>
    </subcellularLocation>
</comment>
<dbReference type="InterPro" id="IPR029063">
    <property type="entry name" value="SAM-dependent_MTases_sf"/>
</dbReference>
<dbReference type="PANTHER" id="PTHR10108">
    <property type="entry name" value="SAM-DEPENDENT METHYLTRANSFERASE"/>
    <property type="match status" value="1"/>
</dbReference>
<keyword evidence="7 11" id="KW-1133">Transmembrane helix</keyword>
<dbReference type="EC" id="2.1.1.-" evidence="11"/>
<keyword evidence="9 11" id="KW-0325">Glycoprotein</keyword>
<dbReference type="SUPFAM" id="SSF53335">
    <property type="entry name" value="S-adenosyl-L-methionine-dependent methyltransferases"/>
    <property type="match status" value="2"/>
</dbReference>
<keyword evidence="13" id="KW-1185">Reference proteome</keyword>
<evidence type="ECO:0000256" key="10">
    <source>
        <dbReference type="ARBA" id="ARBA00037847"/>
    </source>
</evidence>
<dbReference type="GO" id="GO:0032259">
    <property type="term" value="P:methylation"/>
    <property type="evidence" value="ECO:0007669"/>
    <property type="project" value="UniProtKB-KW"/>
</dbReference>
<accession>A0AAN9T6H8</accession>
<protein>
    <recommendedName>
        <fullName evidence="11">Methyltransferase</fullName>
        <ecNumber evidence="11">2.1.1.-</ecNumber>
    </recommendedName>
</protein>
<evidence type="ECO:0000256" key="6">
    <source>
        <dbReference type="ARBA" id="ARBA00022968"/>
    </source>
</evidence>
<sequence>MEFVLQVVVFTLLGAVGILGWGNLSEDFESVCQRKFEDLDMRSSWFNKLSIIIGHRPPVNWLFLCLISVIVLIVVVGSSSSTVVNPAPHIPVSLIYTNYRRVKEQAAVDYLDLRSVARGVSRQREFDLCGKERENFVPCYNVSANLLAGFKEGQEFDRHCELLVEAKRCVVRPPKEYKIPLQWPSGRDVIWSGNVKITKNQFLSSGSMTKRLMLLEENQIAFHSEDGLIYDGVKDYSRQIAEMIGLGNENELPQAGVRTILDVNCGFGSFAAHLASLDIMTVCIAAYEATGSQVQLALERGLPAVIGNFIARQLPYPSLSYDMVHCAQCGVIWDENDGMYLIEVDRVLKPGGYFVLTSPTSSSQGSSSQMKRRNKLMPMEGLTQQLCWTLLAQQDETFIWQKTADVNCYASRKKHVVPLCKDDDVQSYYRPLQPCISGTSSKRWIAIQNRSSRSAELSLGVQPEDFFEDLEFWRSALKNYWSLLTPLIFSDHPKRPGDEDPLPPFNMIRNVMDMSAKYGGLNTALLEEKKSVWVMNVVPATASNSLPLILDRGFAGILHDWCEPFPTYPRTYDMLHTNGLLSRLTSDRCSLMNLFLEMDRILRPEGWVILSDNKGTIEMARTLAAQVRWEARVIDLQNGSDQRLLVCQKPFLKK</sequence>
<dbReference type="AlphaFoldDB" id="A0AAN9T6H8"/>
<dbReference type="CDD" id="cd02440">
    <property type="entry name" value="AdoMet_MTases"/>
    <property type="match status" value="1"/>
</dbReference>
<dbReference type="PANTHER" id="PTHR10108:SF1083">
    <property type="entry name" value="METHYLTRANSFERASE PMT4-RELATED"/>
    <property type="match status" value="1"/>
</dbReference>
<dbReference type="Pfam" id="PF03141">
    <property type="entry name" value="Methyltransf_29"/>
    <property type="match status" value="1"/>
</dbReference>
<feature type="transmembrane region" description="Helical" evidence="11">
    <location>
        <begin position="6"/>
        <end position="24"/>
    </location>
</feature>
<keyword evidence="4 11" id="KW-0808">Transferase</keyword>
<evidence type="ECO:0000313" key="12">
    <source>
        <dbReference type="EMBL" id="KAK7407418.1"/>
    </source>
</evidence>
<organism evidence="12 13">
    <name type="scientific">Psophocarpus tetragonolobus</name>
    <name type="common">Winged bean</name>
    <name type="synonym">Dolichos tetragonolobus</name>
    <dbReference type="NCBI Taxonomy" id="3891"/>
    <lineage>
        <taxon>Eukaryota</taxon>
        <taxon>Viridiplantae</taxon>
        <taxon>Streptophyta</taxon>
        <taxon>Embryophyta</taxon>
        <taxon>Tracheophyta</taxon>
        <taxon>Spermatophyta</taxon>
        <taxon>Magnoliopsida</taxon>
        <taxon>eudicotyledons</taxon>
        <taxon>Gunneridae</taxon>
        <taxon>Pentapetalae</taxon>
        <taxon>rosids</taxon>
        <taxon>fabids</taxon>
        <taxon>Fabales</taxon>
        <taxon>Fabaceae</taxon>
        <taxon>Papilionoideae</taxon>
        <taxon>50 kb inversion clade</taxon>
        <taxon>NPAAA clade</taxon>
        <taxon>indigoferoid/millettioid clade</taxon>
        <taxon>Phaseoleae</taxon>
        <taxon>Psophocarpus</taxon>
    </lineage>
</organism>
<feature type="transmembrane region" description="Helical" evidence="11">
    <location>
        <begin position="59"/>
        <end position="78"/>
    </location>
</feature>
<keyword evidence="5 11" id="KW-0812">Transmembrane</keyword>
<gene>
    <name evidence="12" type="ORF">VNO78_09325</name>
</gene>
<evidence type="ECO:0000256" key="8">
    <source>
        <dbReference type="ARBA" id="ARBA00023136"/>
    </source>
</evidence>
<dbReference type="EMBL" id="JAYMYS010000002">
    <property type="protein sequence ID" value="KAK7407418.1"/>
    <property type="molecule type" value="Genomic_DNA"/>
</dbReference>
<name>A0AAN9T6H8_PSOTE</name>